<organism evidence="1 2">
    <name type="scientific">Colletotrichum musicola</name>
    <dbReference type="NCBI Taxonomy" id="2175873"/>
    <lineage>
        <taxon>Eukaryota</taxon>
        <taxon>Fungi</taxon>
        <taxon>Dikarya</taxon>
        <taxon>Ascomycota</taxon>
        <taxon>Pezizomycotina</taxon>
        <taxon>Sordariomycetes</taxon>
        <taxon>Hypocreomycetidae</taxon>
        <taxon>Glomerellales</taxon>
        <taxon>Glomerellaceae</taxon>
        <taxon>Colletotrichum</taxon>
        <taxon>Colletotrichum orchidearum species complex</taxon>
    </lineage>
</organism>
<sequence>MEVTMADALMHNLQADGYLISFHGSNWTYQKGHTTDPTVVSDDSTMTEDEAARGQAVKPFLTTFNNRAIETGLPLQLSGTANIAQAPFQDTLSDGSTMRSKRDLRLNCRATDGRERSAAIIPVSVLYERPGKIRELHPSRLDNSQTEPVITSTAASKKAKIKKERLQGKPDAKKWDWIYRLIFECAPSSTTRHSLRSQSAILSEEKEPTLGDFEKYVTNELPVPCDPDSLLEYQACVTAIAKFRGRWCQSRSSETSEVPAVPSLSSSGSSPHLSGCSTGVENLGEDVSGGFDVSCIGAWQPMPDIMVDQLVLPDEAGQLVPFGGTNWSYCLPQSLPRTEFEADVIRPEAEQAHPLEGWENEFGLWENAHFSFQ</sequence>
<evidence type="ECO:0000313" key="1">
    <source>
        <dbReference type="EMBL" id="KAF6834859.1"/>
    </source>
</evidence>
<dbReference type="EMBL" id="WIGM01000189">
    <property type="protein sequence ID" value="KAF6834859.1"/>
    <property type="molecule type" value="Genomic_DNA"/>
</dbReference>
<name>A0A8H6NIQ0_9PEZI</name>
<dbReference type="Proteomes" id="UP000639643">
    <property type="component" value="Unassembled WGS sequence"/>
</dbReference>
<proteinExistence type="predicted"/>
<keyword evidence="2" id="KW-1185">Reference proteome</keyword>
<evidence type="ECO:0000313" key="2">
    <source>
        <dbReference type="Proteomes" id="UP000639643"/>
    </source>
</evidence>
<reference evidence="1" key="1">
    <citation type="journal article" date="2020" name="Phytopathology">
        <title>Genome Sequence Resources of Colletotrichum truncatum, C. plurivorum, C. musicola, and C. sojae: Four Species Pathogenic to Soybean (Glycine max).</title>
        <authorList>
            <person name="Rogerio F."/>
            <person name="Boufleur T.R."/>
            <person name="Ciampi-Guillardi M."/>
            <person name="Sukno S.A."/>
            <person name="Thon M.R."/>
            <person name="Massola Junior N.S."/>
            <person name="Baroncelli R."/>
        </authorList>
    </citation>
    <scope>NUCLEOTIDE SEQUENCE</scope>
    <source>
        <strain evidence="1">LFN0074</strain>
    </source>
</reference>
<accession>A0A8H6NIQ0</accession>
<protein>
    <submittedName>
        <fullName evidence="1">Uncharacterized protein</fullName>
    </submittedName>
</protein>
<gene>
    <name evidence="1" type="ORF">CMUS01_06013</name>
</gene>
<dbReference type="AlphaFoldDB" id="A0A8H6NIQ0"/>
<comment type="caution">
    <text evidence="1">The sequence shown here is derived from an EMBL/GenBank/DDBJ whole genome shotgun (WGS) entry which is preliminary data.</text>
</comment>